<keyword evidence="3" id="KW-1185">Reference proteome</keyword>
<reference evidence="2 3" key="1">
    <citation type="submission" date="2022-12" db="EMBL/GenBank/DDBJ databases">
        <title>Chromosome-level genome of Tegillarca granosa.</title>
        <authorList>
            <person name="Kim J."/>
        </authorList>
    </citation>
    <scope>NUCLEOTIDE SEQUENCE [LARGE SCALE GENOMIC DNA]</scope>
    <source>
        <strain evidence="2">Teg-2019</strain>
        <tissue evidence="2">Adductor muscle</tissue>
    </source>
</reference>
<sequence>MGCKSKELSPDKKEVILTWMKSDGYKISAISRVLSIPESMCRSVVETLNKRKSPEKGHHSGRPRKMSTRGKARTGLRLFFLVDLRQAGQLELLLSQVSMQILQKTCLQGLSTGLSRTHWQIQQTKSGSGGVSNLSIS</sequence>
<dbReference type="EMBL" id="JARBDR010000214">
    <property type="protein sequence ID" value="KAJ8318538.1"/>
    <property type="molecule type" value="Genomic_DNA"/>
</dbReference>
<proteinExistence type="predicted"/>
<dbReference type="Proteomes" id="UP001217089">
    <property type="component" value="Unassembled WGS sequence"/>
</dbReference>
<feature type="compositionally biased region" description="Basic residues" evidence="1">
    <location>
        <begin position="59"/>
        <end position="69"/>
    </location>
</feature>
<organism evidence="2 3">
    <name type="scientific">Tegillarca granosa</name>
    <name type="common">Malaysian cockle</name>
    <name type="synonym">Anadara granosa</name>
    <dbReference type="NCBI Taxonomy" id="220873"/>
    <lineage>
        <taxon>Eukaryota</taxon>
        <taxon>Metazoa</taxon>
        <taxon>Spiralia</taxon>
        <taxon>Lophotrochozoa</taxon>
        <taxon>Mollusca</taxon>
        <taxon>Bivalvia</taxon>
        <taxon>Autobranchia</taxon>
        <taxon>Pteriomorphia</taxon>
        <taxon>Arcoida</taxon>
        <taxon>Arcoidea</taxon>
        <taxon>Arcidae</taxon>
        <taxon>Tegillarca</taxon>
    </lineage>
</organism>
<accession>A0ABQ9FS66</accession>
<protein>
    <recommendedName>
        <fullName evidence="4">Transposase</fullName>
    </recommendedName>
</protein>
<evidence type="ECO:0000313" key="3">
    <source>
        <dbReference type="Proteomes" id="UP001217089"/>
    </source>
</evidence>
<evidence type="ECO:0008006" key="4">
    <source>
        <dbReference type="Google" id="ProtNLM"/>
    </source>
</evidence>
<feature type="compositionally biased region" description="Basic and acidic residues" evidence="1">
    <location>
        <begin position="48"/>
        <end position="58"/>
    </location>
</feature>
<name>A0ABQ9FS66_TEGGR</name>
<comment type="caution">
    <text evidence="2">The sequence shown here is derived from an EMBL/GenBank/DDBJ whole genome shotgun (WGS) entry which is preliminary data.</text>
</comment>
<evidence type="ECO:0000256" key="1">
    <source>
        <dbReference type="SAM" id="MobiDB-lite"/>
    </source>
</evidence>
<feature type="region of interest" description="Disordered" evidence="1">
    <location>
        <begin position="47"/>
        <end position="69"/>
    </location>
</feature>
<gene>
    <name evidence="2" type="ORF">KUTeg_003629</name>
</gene>
<evidence type="ECO:0000313" key="2">
    <source>
        <dbReference type="EMBL" id="KAJ8318538.1"/>
    </source>
</evidence>